<feature type="transmembrane region" description="Helical" evidence="1">
    <location>
        <begin position="128"/>
        <end position="146"/>
    </location>
</feature>
<organism evidence="2 3">
    <name type="scientific">Actinoalloteichus fjordicus</name>
    <dbReference type="NCBI Taxonomy" id="1612552"/>
    <lineage>
        <taxon>Bacteria</taxon>
        <taxon>Bacillati</taxon>
        <taxon>Actinomycetota</taxon>
        <taxon>Actinomycetes</taxon>
        <taxon>Pseudonocardiales</taxon>
        <taxon>Pseudonocardiaceae</taxon>
        <taxon>Actinoalloteichus</taxon>
    </lineage>
</organism>
<sequence length="206" mass="21551">MRHYCSAMAVLLLCGVIGSSLFVVTFLIDGLTRPGYHPVRHPVSALALGSRGWVQAANFIVCGLLLAAAAVGILLATDNPLLAAAAGVFGLSLVASGVFPMDPMRGYPPGTPDDTPSTTSRTHQWHDWAGAAVFVSLPITALIATLQSDELLLTVYSGATTAALVALSASFGQAWENDSPRTGLIQRAMIIVGWAWFAVFCGTLLP</sequence>
<keyword evidence="3" id="KW-1185">Reference proteome</keyword>
<name>A0AAC9PV45_9PSEU</name>
<dbReference type="Pfam" id="PF06197">
    <property type="entry name" value="DUF998"/>
    <property type="match status" value="1"/>
</dbReference>
<accession>A0AAC9PV45</accession>
<dbReference type="AlphaFoldDB" id="A0AAC9PV45"/>
<dbReference type="InterPro" id="IPR009339">
    <property type="entry name" value="DUF998"/>
</dbReference>
<proteinExistence type="predicted"/>
<keyword evidence="1" id="KW-1133">Transmembrane helix</keyword>
<dbReference type="Proteomes" id="UP000185511">
    <property type="component" value="Chromosome"/>
</dbReference>
<gene>
    <name evidence="2" type="ORF">UA74_28945</name>
</gene>
<keyword evidence="1" id="KW-0812">Transmembrane</keyword>
<dbReference type="KEGG" id="acad:UA74_28945"/>
<feature type="transmembrane region" description="Helical" evidence="1">
    <location>
        <begin position="153"/>
        <end position="172"/>
    </location>
</feature>
<evidence type="ECO:0000313" key="3">
    <source>
        <dbReference type="Proteomes" id="UP000185511"/>
    </source>
</evidence>
<keyword evidence="1" id="KW-0472">Membrane</keyword>
<feature type="transmembrane region" description="Helical" evidence="1">
    <location>
        <begin position="184"/>
        <end position="205"/>
    </location>
</feature>
<reference evidence="3" key="1">
    <citation type="submission" date="2016-06" db="EMBL/GenBank/DDBJ databases">
        <title>Complete genome sequence of Actinoalloteichus fjordicus DSM 46855 (=ADI127-17), type strain of the new species Actinoalloteichus fjordicus.</title>
        <authorList>
            <person name="Ruckert C."/>
            <person name="Nouioui I."/>
            <person name="Willmese J."/>
            <person name="van Wezel G."/>
            <person name="Klenk H.-P."/>
            <person name="Kalinowski J."/>
            <person name="Zotchev S.B."/>
        </authorList>
    </citation>
    <scope>NUCLEOTIDE SEQUENCE [LARGE SCALE GENOMIC DNA]</scope>
    <source>
        <strain evidence="3">ADI127-7</strain>
    </source>
</reference>
<feature type="transmembrane region" description="Helical" evidence="1">
    <location>
        <begin position="7"/>
        <end position="28"/>
    </location>
</feature>
<feature type="transmembrane region" description="Helical" evidence="1">
    <location>
        <begin position="53"/>
        <end position="74"/>
    </location>
</feature>
<evidence type="ECO:0000256" key="1">
    <source>
        <dbReference type="SAM" id="Phobius"/>
    </source>
</evidence>
<evidence type="ECO:0000313" key="2">
    <source>
        <dbReference type="EMBL" id="APU17782.1"/>
    </source>
</evidence>
<protein>
    <submittedName>
        <fullName evidence="2">DUF998 family protein</fullName>
    </submittedName>
</protein>
<feature type="transmembrane region" description="Helical" evidence="1">
    <location>
        <begin position="81"/>
        <end position="99"/>
    </location>
</feature>
<dbReference type="EMBL" id="CP016076">
    <property type="protein sequence ID" value="APU17782.1"/>
    <property type="molecule type" value="Genomic_DNA"/>
</dbReference>